<evidence type="ECO:0000313" key="1">
    <source>
        <dbReference type="EMBL" id="QHZ51033.1"/>
    </source>
</evidence>
<dbReference type="AlphaFoldDB" id="A0A6C0QQR8"/>
<evidence type="ECO:0000313" key="2">
    <source>
        <dbReference type="Proteomes" id="UP000464330"/>
    </source>
</evidence>
<dbReference type="RefSeq" id="WP_172423144.1">
    <property type="nucleotide sequence ID" value="NZ_CP019717.1"/>
</dbReference>
<gene>
    <name evidence="1" type="ORF">ERICV_01883</name>
</gene>
<sequence length="118" mass="14074">MKKSDVIQKKIDEIHYWDAEILGFDIRYFGDEITIILEDDKKNDIVIKFISCYKVDYETDAVEREREVKTLERAQLPYFAHDIHVSDYEPNFVKIKLQLPPLFINIICKDVLIERVSH</sequence>
<dbReference type="Proteomes" id="UP000464330">
    <property type="component" value="Chromosome"/>
</dbReference>
<organism evidence="1 2">
    <name type="scientific">Paenibacillus larvae subsp. larvae</name>
    <dbReference type="NCBI Taxonomy" id="147375"/>
    <lineage>
        <taxon>Bacteria</taxon>
        <taxon>Bacillati</taxon>
        <taxon>Bacillota</taxon>
        <taxon>Bacilli</taxon>
        <taxon>Bacillales</taxon>
        <taxon>Paenibacillaceae</taxon>
        <taxon>Paenibacillus</taxon>
    </lineage>
</organism>
<accession>A0A6C0QQR8</accession>
<name>A0A6C0QQR8_9BACL</name>
<reference evidence="1 2" key="1">
    <citation type="journal article" date="2020" name="Int. J. Med. Microbiol.">
        <title>Discovery of Paenibacillus larvae ERIC V: Phenotypic and genomic comparison to genotypes ERIC I-IV reveal different inventories of virulence factors which correlate with epidemiological prevalences of American Foulbrood.</title>
        <authorList>
            <person name="Beims H."/>
            <person name="Bunk B."/>
            <person name="Erler S."/>
            <person name="Mohr K.I."/>
            <person name="Sproer C."/>
            <person name="Pradella S."/>
            <person name="Gunther G."/>
            <person name="Rohde M."/>
            <person name="von der Ohe W."/>
            <person name="Steinert M."/>
        </authorList>
    </citation>
    <scope>NUCLEOTIDE SEQUENCE [LARGE SCALE GENOMIC DNA]</scope>
    <source>
        <strain evidence="1">Eric_V</strain>
    </source>
</reference>
<proteinExistence type="predicted"/>
<protein>
    <submittedName>
        <fullName evidence="1">Uncharacterized protein</fullName>
    </submittedName>
</protein>
<dbReference type="EMBL" id="CP019717">
    <property type="protein sequence ID" value="QHZ51033.1"/>
    <property type="molecule type" value="Genomic_DNA"/>
</dbReference>